<evidence type="ECO:0000256" key="2">
    <source>
        <dbReference type="ARBA" id="ARBA00022448"/>
    </source>
</evidence>
<dbReference type="Pfam" id="PF13520">
    <property type="entry name" value="AA_permease_2"/>
    <property type="match status" value="1"/>
</dbReference>
<evidence type="ECO:0000256" key="7">
    <source>
        <dbReference type="SAM" id="Phobius"/>
    </source>
</evidence>
<evidence type="ECO:0000256" key="6">
    <source>
        <dbReference type="SAM" id="MobiDB-lite"/>
    </source>
</evidence>
<sequence length="669" mass="72775">MTMTQQHPTTTTTSHTVGSEPVTSVLPDGDVPYAPSHSHNPDEEVLAALGYKSEFKREFSLFTTFCVSFAVLGLLPSFASTLYYGMGYAGTAGMTWGWIVAMIGIQCVAMSMAELCSSMPTSGGLYYASAVLAPKGWGPFAAWITGWSNWLAQITAAPSGQYGRRFNYGIAAMMLAAASINDPSYVPTDYQTFLLTVFIMVLHAIISSMPTRWLALYNSAGSTFNFIALVVVLIMIPAGTDRTDRGLPRFTPSSEVWGDIYEGTSFPAGISVLMSFIGVIWTMSGYDSPFHLAEECSNANLASPRAIVLTSATGGIFGWFLQLVVAYTVVDIDDVLGSELGQPFAAYLMQCMTRKMTLAILALTIIAGFSMGQGCMIAASRVTFAYSRDNCIAGSKYWKRVNKHTKTPVNAVWFNCVVGILCLLLIFGGELAVGALFSIGAIAAFIAFTIPIFIRVFLVGDRFRPGPWNLGKYSTAVGTVACAFVLLMIPILCFPSVTGADLTAADMNWTCVCYGGPMIFVTIWWFASAHKWFKGPKVNVEHMMLGRDEAVVEGQGSTVDRDSDSGEVVPDKIAVDELQRNWRTDREPATKDEIITGTSAGSANHYLSHAGPRYNFCWIVDDICLESLEKMAGPVVKLVRRDWAPDSEQDEAEEDEEDGETNNEFEDVG</sequence>
<feature type="transmembrane region" description="Helical" evidence="7">
    <location>
        <begin position="409"/>
        <end position="429"/>
    </location>
</feature>
<feature type="transmembrane region" description="Helical" evidence="7">
    <location>
        <begin position="358"/>
        <end position="379"/>
    </location>
</feature>
<keyword evidence="9" id="KW-1185">Reference proteome</keyword>
<dbReference type="EMBL" id="QGDH01000042">
    <property type="protein sequence ID" value="RAR12999.1"/>
    <property type="molecule type" value="Genomic_DNA"/>
</dbReference>
<dbReference type="AlphaFoldDB" id="A0A364N6R0"/>
<feature type="compositionally biased region" description="Acidic residues" evidence="6">
    <location>
        <begin position="645"/>
        <end position="669"/>
    </location>
</feature>
<feature type="transmembrane region" description="Helical" evidence="7">
    <location>
        <begin position="435"/>
        <end position="458"/>
    </location>
</feature>
<dbReference type="Gene3D" id="1.20.1740.10">
    <property type="entry name" value="Amino acid/polyamine transporter I"/>
    <property type="match status" value="1"/>
</dbReference>
<dbReference type="GO" id="GO:0016020">
    <property type="term" value="C:membrane"/>
    <property type="evidence" value="ECO:0007669"/>
    <property type="project" value="UniProtKB-SubCell"/>
</dbReference>
<comment type="caution">
    <text evidence="8">The sequence shown here is derived from an EMBL/GenBank/DDBJ whole genome shotgun (WGS) entry which is preliminary data.</text>
</comment>
<comment type="subcellular location">
    <subcellularLocation>
        <location evidence="1">Membrane</location>
        <topology evidence="1">Multi-pass membrane protein</topology>
    </subcellularLocation>
</comment>
<feature type="transmembrane region" description="Helical" evidence="7">
    <location>
        <begin position="96"/>
        <end position="113"/>
    </location>
</feature>
<feature type="compositionally biased region" description="Low complexity" evidence="6">
    <location>
        <begin position="1"/>
        <end position="16"/>
    </location>
</feature>
<feature type="transmembrane region" description="Helical" evidence="7">
    <location>
        <begin position="470"/>
        <end position="492"/>
    </location>
</feature>
<evidence type="ECO:0000256" key="3">
    <source>
        <dbReference type="ARBA" id="ARBA00022692"/>
    </source>
</evidence>
<proteinExistence type="predicted"/>
<dbReference type="STRING" id="183478.A0A364N6R0"/>
<feature type="region of interest" description="Disordered" evidence="6">
    <location>
        <begin position="640"/>
        <end position="669"/>
    </location>
</feature>
<feature type="transmembrane region" description="Helical" evidence="7">
    <location>
        <begin position="125"/>
        <end position="144"/>
    </location>
</feature>
<gene>
    <name evidence="8" type="ORF">DDE83_003665</name>
</gene>
<dbReference type="FunFam" id="1.20.1740.10:FF:000046">
    <property type="entry name" value="Amino-acid permease, putative"/>
    <property type="match status" value="1"/>
</dbReference>
<keyword evidence="4 7" id="KW-1133">Transmembrane helix</keyword>
<evidence type="ECO:0000256" key="1">
    <source>
        <dbReference type="ARBA" id="ARBA00004141"/>
    </source>
</evidence>
<feature type="transmembrane region" description="Helical" evidence="7">
    <location>
        <begin position="266"/>
        <end position="286"/>
    </location>
</feature>
<evidence type="ECO:0000313" key="8">
    <source>
        <dbReference type="EMBL" id="RAR12999.1"/>
    </source>
</evidence>
<dbReference type="PANTHER" id="PTHR45649">
    <property type="entry name" value="AMINO-ACID PERMEASE BAT1"/>
    <property type="match status" value="1"/>
</dbReference>
<protein>
    <submittedName>
        <fullName evidence="8">Amino acid transporter</fullName>
    </submittedName>
</protein>
<dbReference type="PANTHER" id="PTHR45649:SF29">
    <property type="entry name" value="AMINO ACID TRANSPORTER (EUROFUNG)"/>
    <property type="match status" value="1"/>
</dbReference>
<dbReference type="GO" id="GO:0015101">
    <property type="term" value="F:organic cation transmembrane transporter activity"/>
    <property type="evidence" value="ECO:0007669"/>
    <property type="project" value="UniProtKB-ARBA"/>
</dbReference>
<dbReference type="InterPro" id="IPR002293">
    <property type="entry name" value="AA/rel_permease1"/>
</dbReference>
<dbReference type="Proteomes" id="UP000249619">
    <property type="component" value="Unassembled WGS sequence"/>
</dbReference>
<organism evidence="8 9">
    <name type="scientific">Stemphylium lycopersici</name>
    <name type="common">Tomato gray leaf spot disease fungus</name>
    <name type="synonym">Thyrospora lycopersici</name>
    <dbReference type="NCBI Taxonomy" id="183478"/>
    <lineage>
        <taxon>Eukaryota</taxon>
        <taxon>Fungi</taxon>
        <taxon>Dikarya</taxon>
        <taxon>Ascomycota</taxon>
        <taxon>Pezizomycotina</taxon>
        <taxon>Dothideomycetes</taxon>
        <taxon>Pleosporomycetidae</taxon>
        <taxon>Pleosporales</taxon>
        <taxon>Pleosporineae</taxon>
        <taxon>Pleosporaceae</taxon>
        <taxon>Stemphylium</taxon>
    </lineage>
</organism>
<accession>A0A364N6R0</accession>
<feature type="transmembrane region" description="Helical" evidence="7">
    <location>
        <begin position="214"/>
        <end position="236"/>
    </location>
</feature>
<evidence type="ECO:0000256" key="5">
    <source>
        <dbReference type="ARBA" id="ARBA00023136"/>
    </source>
</evidence>
<evidence type="ECO:0000313" key="9">
    <source>
        <dbReference type="Proteomes" id="UP000249619"/>
    </source>
</evidence>
<keyword evidence="5 7" id="KW-0472">Membrane</keyword>
<keyword evidence="2" id="KW-0813">Transport</keyword>
<keyword evidence="3 7" id="KW-0812">Transmembrane</keyword>
<feature type="transmembrane region" description="Helical" evidence="7">
    <location>
        <begin position="507"/>
        <end position="527"/>
    </location>
</feature>
<feature type="transmembrane region" description="Helical" evidence="7">
    <location>
        <begin position="307"/>
        <end position="330"/>
    </location>
</feature>
<evidence type="ECO:0000256" key="4">
    <source>
        <dbReference type="ARBA" id="ARBA00022989"/>
    </source>
</evidence>
<reference evidence="9" key="1">
    <citation type="submission" date="2018-05" db="EMBL/GenBank/DDBJ databases">
        <title>Draft genome sequence of Stemphylium lycopersici strain CIDEFI 213.</title>
        <authorList>
            <person name="Medina R."/>
            <person name="Franco M.E.E."/>
            <person name="Lucentini C.G."/>
            <person name="Saparrat M.C.N."/>
            <person name="Balatti P.A."/>
        </authorList>
    </citation>
    <scope>NUCLEOTIDE SEQUENCE [LARGE SCALE GENOMIC DNA]</scope>
    <source>
        <strain evidence="9">CIDEFI 213</strain>
    </source>
</reference>
<feature type="region of interest" description="Disordered" evidence="6">
    <location>
        <begin position="1"/>
        <end position="21"/>
    </location>
</feature>
<feature type="transmembrane region" description="Helical" evidence="7">
    <location>
        <begin position="190"/>
        <end position="207"/>
    </location>
</feature>
<name>A0A364N6R0_STELY</name>
<feature type="transmembrane region" description="Helical" evidence="7">
    <location>
        <begin position="59"/>
        <end position="84"/>
    </location>
</feature>